<dbReference type="EMBL" id="JAUCAQ010000018">
    <property type="protein sequence ID" value="MDM7647005.1"/>
    <property type="molecule type" value="Genomic_DNA"/>
</dbReference>
<reference evidence="1 2" key="1">
    <citation type="submission" date="2023-06" db="EMBL/GenBank/DDBJ databases">
        <title>Draft Genome Sequences of lactic acid bacteria strains isolated from fermented milk products.</title>
        <authorList>
            <person name="Elcheninov A.G."/>
            <person name="Klyukina A."/>
            <person name="Zayulina K.S."/>
            <person name="Gavirova L.A."/>
            <person name="Shcherbakova P.A."/>
            <person name="Shestakov A.I."/>
            <person name="Kublanov I.V."/>
            <person name="Kochetkova T.V."/>
        </authorList>
    </citation>
    <scope>NUCLEOTIDE SEQUENCE [LARGE SCALE GENOMIC DNA]</scope>
    <source>
        <strain evidence="1 2">TOM.81</strain>
    </source>
</reference>
<comment type="caution">
    <text evidence="1">The sequence shown here is derived from an EMBL/GenBank/DDBJ whole genome shotgun (WGS) entry which is preliminary data.</text>
</comment>
<evidence type="ECO:0000313" key="1">
    <source>
        <dbReference type="EMBL" id="MDM7647005.1"/>
    </source>
</evidence>
<accession>A0ABT7S0C1</accession>
<name>A0ABT7S0C1_9LACO</name>
<dbReference type="Proteomes" id="UP001242903">
    <property type="component" value="Unassembled WGS sequence"/>
</dbReference>
<proteinExistence type="predicted"/>
<evidence type="ECO:0000313" key="2">
    <source>
        <dbReference type="Proteomes" id="UP001242903"/>
    </source>
</evidence>
<protein>
    <recommendedName>
        <fullName evidence="3">Phage head-tail adapter protein</fullName>
    </recommendedName>
</protein>
<gene>
    <name evidence="1" type="ORF">QUE93_08255</name>
</gene>
<keyword evidence="2" id="KW-1185">Reference proteome</keyword>
<sequence length="125" mass="14193">MARLNKFVELYRYNTLIEFGTAGEVIGDDGIARDEFIPSFKAYGAPYTIKYHEDIANTGPNAVEKLIFAIREVGKVDYNMLARLNGKQYVVNQYMPTNNPTNARDYDLVQLLYGNGVEQTYRLPG</sequence>
<organism evidence="1 2">
    <name type="scientific">Leuconostoc falkenbergense</name>
    <dbReference type="NCBI Taxonomy" id="2766470"/>
    <lineage>
        <taxon>Bacteria</taxon>
        <taxon>Bacillati</taxon>
        <taxon>Bacillota</taxon>
        <taxon>Bacilli</taxon>
        <taxon>Lactobacillales</taxon>
        <taxon>Lactobacillaceae</taxon>
        <taxon>Leuconostoc</taxon>
    </lineage>
</organism>
<evidence type="ECO:0008006" key="3">
    <source>
        <dbReference type="Google" id="ProtNLM"/>
    </source>
</evidence>
<dbReference type="RefSeq" id="WP_289456943.1">
    <property type="nucleotide sequence ID" value="NZ_JAUCAQ010000018.1"/>
</dbReference>